<name>A0AA89BJ44_9ASTE</name>
<dbReference type="GO" id="GO:0003723">
    <property type="term" value="F:RNA binding"/>
    <property type="evidence" value="ECO:0007669"/>
    <property type="project" value="UniProtKB-UniRule"/>
</dbReference>
<feature type="domain" description="RRM" evidence="4">
    <location>
        <begin position="230"/>
        <end position="301"/>
    </location>
</feature>
<dbReference type="Gene3D" id="3.30.70.330">
    <property type="match status" value="1"/>
</dbReference>
<dbReference type="EMBL" id="JAVXUP010000094">
    <property type="protein sequence ID" value="KAK3038552.1"/>
    <property type="molecule type" value="Genomic_DNA"/>
</dbReference>
<evidence type="ECO:0000256" key="3">
    <source>
        <dbReference type="SAM" id="MobiDB-lite"/>
    </source>
</evidence>
<dbReference type="PANTHER" id="PTHR23236">
    <property type="entry name" value="EUKARYOTIC TRANSLATION INITIATION FACTOR 4B/4H"/>
    <property type="match status" value="1"/>
</dbReference>
<feature type="region of interest" description="Disordered" evidence="3">
    <location>
        <begin position="37"/>
        <end position="186"/>
    </location>
</feature>
<dbReference type="InterPro" id="IPR000504">
    <property type="entry name" value="RRM_dom"/>
</dbReference>
<evidence type="ECO:0000313" key="5">
    <source>
        <dbReference type="EMBL" id="KAK3038552.1"/>
    </source>
</evidence>
<evidence type="ECO:0000313" key="6">
    <source>
        <dbReference type="Proteomes" id="UP001188597"/>
    </source>
</evidence>
<dbReference type="Proteomes" id="UP001188597">
    <property type="component" value="Unassembled WGS sequence"/>
</dbReference>
<dbReference type="InterPro" id="IPR012677">
    <property type="entry name" value="Nucleotide-bd_a/b_plait_sf"/>
</dbReference>
<feature type="compositionally biased region" description="Low complexity" evidence="3">
    <location>
        <begin position="127"/>
        <end position="145"/>
    </location>
</feature>
<dbReference type="PANTHER" id="PTHR23236:SF11">
    <property type="entry name" value="EUKARYOTIC TRANSLATION INITIATION FACTOR 4H"/>
    <property type="match status" value="1"/>
</dbReference>
<feature type="compositionally biased region" description="Acidic residues" evidence="3">
    <location>
        <begin position="174"/>
        <end position="186"/>
    </location>
</feature>
<gene>
    <name evidence="5" type="ORF">RJ639_029352</name>
</gene>
<sequence length="414" mass="45588">MGNIFRKQIKNVEPVAAVGQATQPLKREAEEGIENQVAAKKQKKESFGSEEECILNEVGNTGSNEASDLEHRAPSVTETTKAGSEEKDGDAERSEETDEEQPQRIKTKKIPKRRFTVYSDSEDSYSRSDSQYSGYSYSSYDSGSSCTSFHGKEPSEEGECYWEDEIKQSSSDETSSEEDDQTYDEDEEQLFKANNGVEMTDAGSAQAQTKRASSMAATAAAPLGETLETKAVFVRNLSKDVEEADLKKFFQEAGEIARVYLAATKIFAYVEFTTVEAAQKAIKLNGQKLLDCAVRLRLTSYRLPRDTSNRLLAAVASLAASRRDPLPCAKDSPQGRDGFNRALELDGSKLRDERFAVHKAKPWSSRGSGHLGGISRGGLEDLARRCGGTSVTVEEEEVERKVPAGTEKQKTFND</sequence>
<dbReference type="Pfam" id="PF00076">
    <property type="entry name" value="RRM_1"/>
    <property type="match status" value="1"/>
</dbReference>
<keyword evidence="6" id="KW-1185">Reference proteome</keyword>
<feature type="compositionally biased region" description="Basic residues" evidence="3">
    <location>
        <begin position="105"/>
        <end position="115"/>
    </location>
</feature>
<protein>
    <recommendedName>
        <fullName evidence="4">RRM domain-containing protein</fullName>
    </recommendedName>
</protein>
<dbReference type="AlphaFoldDB" id="A0AA89BJ44"/>
<feature type="compositionally biased region" description="Basic and acidic residues" evidence="3">
    <location>
        <begin position="398"/>
        <end position="414"/>
    </location>
</feature>
<evidence type="ECO:0000256" key="2">
    <source>
        <dbReference type="PROSITE-ProRule" id="PRU00176"/>
    </source>
</evidence>
<evidence type="ECO:0000259" key="4">
    <source>
        <dbReference type="PROSITE" id="PS50102"/>
    </source>
</evidence>
<keyword evidence="1 2" id="KW-0694">RNA-binding</keyword>
<dbReference type="CDD" id="cd00590">
    <property type="entry name" value="RRM_SF"/>
    <property type="match status" value="1"/>
</dbReference>
<reference evidence="5" key="1">
    <citation type="submission" date="2022-12" db="EMBL/GenBank/DDBJ databases">
        <title>Draft genome assemblies for two species of Escallonia (Escalloniales).</title>
        <authorList>
            <person name="Chanderbali A."/>
            <person name="Dervinis C."/>
            <person name="Anghel I."/>
            <person name="Soltis D."/>
            <person name="Soltis P."/>
            <person name="Zapata F."/>
        </authorList>
    </citation>
    <scope>NUCLEOTIDE SEQUENCE</scope>
    <source>
        <strain evidence="5">UCBG64.0493</strain>
        <tissue evidence="5">Leaf</tissue>
    </source>
</reference>
<feature type="region of interest" description="Disordered" evidence="3">
    <location>
        <begin position="388"/>
        <end position="414"/>
    </location>
</feature>
<accession>A0AA89BJ44</accession>
<dbReference type="PROSITE" id="PS50102">
    <property type="entry name" value="RRM"/>
    <property type="match status" value="1"/>
</dbReference>
<comment type="caution">
    <text evidence="5">The sequence shown here is derived from an EMBL/GenBank/DDBJ whole genome shotgun (WGS) entry which is preliminary data.</text>
</comment>
<evidence type="ECO:0000256" key="1">
    <source>
        <dbReference type="ARBA" id="ARBA00022884"/>
    </source>
</evidence>
<feature type="compositionally biased region" description="Basic and acidic residues" evidence="3">
    <location>
        <begin position="83"/>
        <end position="94"/>
    </location>
</feature>
<organism evidence="5 6">
    <name type="scientific">Escallonia herrerae</name>
    <dbReference type="NCBI Taxonomy" id="1293975"/>
    <lineage>
        <taxon>Eukaryota</taxon>
        <taxon>Viridiplantae</taxon>
        <taxon>Streptophyta</taxon>
        <taxon>Embryophyta</taxon>
        <taxon>Tracheophyta</taxon>
        <taxon>Spermatophyta</taxon>
        <taxon>Magnoliopsida</taxon>
        <taxon>eudicotyledons</taxon>
        <taxon>Gunneridae</taxon>
        <taxon>Pentapetalae</taxon>
        <taxon>asterids</taxon>
        <taxon>campanulids</taxon>
        <taxon>Escalloniales</taxon>
        <taxon>Escalloniaceae</taxon>
        <taxon>Escallonia</taxon>
    </lineage>
</organism>
<dbReference type="SUPFAM" id="SSF54928">
    <property type="entry name" value="RNA-binding domain, RBD"/>
    <property type="match status" value="1"/>
</dbReference>
<proteinExistence type="predicted"/>
<dbReference type="InterPro" id="IPR035979">
    <property type="entry name" value="RBD_domain_sf"/>
</dbReference>
<dbReference type="SMART" id="SM00360">
    <property type="entry name" value="RRM"/>
    <property type="match status" value="1"/>
</dbReference>